<sequence length="106" mass="12081">MLFDPATFSANGKTEYGYDVGVVQSEKFGELKAVRNKYGVSVYGFVGRYRTSPKPWPAHVQISAENREMVHFGRDERSGRFNKHNAISFEPEIYAELTNPAFWEAV</sequence>
<keyword evidence="2" id="KW-1185">Reference proteome</keyword>
<proteinExistence type="predicted"/>
<evidence type="ECO:0000313" key="2">
    <source>
        <dbReference type="Proteomes" id="UP000188174"/>
    </source>
</evidence>
<dbReference type="RefSeq" id="WP_077290177.1">
    <property type="nucleotide sequence ID" value="NZ_CP019630.1"/>
</dbReference>
<reference evidence="1 2" key="1">
    <citation type="submission" date="2017-02" db="EMBL/GenBank/DDBJ databases">
        <authorList>
            <person name="Jeong S."/>
        </authorList>
    </citation>
    <scope>NUCLEOTIDE SEQUENCE [LARGE SCALE GENOMIC DNA]</scope>
    <source>
        <strain evidence="1 2">RMAR6-6</strain>
    </source>
</reference>
<protein>
    <submittedName>
        <fullName evidence="1">Uncharacterized protein</fullName>
    </submittedName>
</protein>
<gene>
    <name evidence="1" type="ORF">B0E33_01300</name>
</gene>
<dbReference type="Proteomes" id="UP000188174">
    <property type="component" value="Chromosome"/>
</dbReference>
<name>A0ABN4WNB6_9HYPH</name>
<accession>A0ABN4WNB6</accession>
<evidence type="ECO:0000313" key="1">
    <source>
        <dbReference type="EMBL" id="AQQ02391.1"/>
    </source>
</evidence>
<organism evidence="1 2">
    <name type="scientific">Roseibium algicola</name>
    <dbReference type="NCBI Taxonomy" id="2857014"/>
    <lineage>
        <taxon>Bacteria</taxon>
        <taxon>Pseudomonadati</taxon>
        <taxon>Pseudomonadota</taxon>
        <taxon>Alphaproteobacteria</taxon>
        <taxon>Hyphomicrobiales</taxon>
        <taxon>Stappiaceae</taxon>
        <taxon>Roseibium</taxon>
    </lineage>
</organism>
<dbReference type="EMBL" id="CP019630">
    <property type="protein sequence ID" value="AQQ02391.1"/>
    <property type="molecule type" value="Genomic_DNA"/>
</dbReference>